<evidence type="ECO:0000313" key="8">
    <source>
        <dbReference type="Proteomes" id="UP000268192"/>
    </source>
</evidence>
<keyword evidence="8" id="KW-1185">Reference proteome</keyword>
<evidence type="ECO:0000259" key="6">
    <source>
        <dbReference type="Pfam" id="PF01625"/>
    </source>
</evidence>
<reference evidence="7 8" key="1">
    <citation type="submission" date="2018-09" db="EMBL/GenBank/DDBJ databases">
        <title>Marinorhizobium profundi gen. nov., sp. nov., isolated from a deep-sea sediment sample from the New Britain Trench and proposal of Marinorhizobiaceae fam. nov. in the order Rhizobiales of the class Alphaproteobacteria.</title>
        <authorList>
            <person name="Cao J."/>
        </authorList>
    </citation>
    <scope>NUCLEOTIDE SEQUENCE [LARGE SCALE GENOMIC DNA]</scope>
    <source>
        <strain evidence="7 8">WS11</strain>
    </source>
</reference>
<keyword evidence="1 4" id="KW-0560">Oxidoreductase</keyword>
<comment type="function">
    <text evidence="4">Has an important function as a repair enzyme for proteins that have been inactivated by oxidation. Catalyzes the reversible oxidation-reduction of methionine sulfoxide in proteins to methionine.</text>
</comment>
<comment type="catalytic activity">
    <reaction evidence="2 4">
        <text>L-methionyl-[protein] + [thioredoxin]-disulfide + H2O = L-methionyl-(S)-S-oxide-[protein] + [thioredoxin]-dithiol</text>
        <dbReference type="Rhea" id="RHEA:14217"/>
        <dbReference type="Rhea" id="RHEA-COMP:10698"/>
        <dbReference type="Rhea" id="RHEA-COMP:10700"/>
        <dbReference type="Rhea" id="RHEA-COMP:12313"/>
        <dbReference type="Rhea" id="RHEA-COMP:12315"/>
        <dbReference type="ChEBI" id="CHEBI:15377"/>
        <dbReference type="ChEBI" id="CHEBI:16044"/>
        <dbReference type="ChEBI" id="CHEBI:29950"/>
        <dbReference type="ChEBI" id="CHEBI:44120"/>
        <dbReference type="ChEBI" id="CHEBI:50058"/>
        <dbReference type="EC" id="1.8.4.11"/>
    </reaction>
</comment>
<name>A0A3Q8XTX8_9HYPH</name>
<evidence type="ECO:0000256" key="4">
    <source>
        <dbReference type="HAMAP-Rule" id="MF_01401"/>
    </source>
</evidence>
<feature type="signal peptide" evidence="5">
    <location>
        <begin position="1"/>
        <end position="19"/>
    </location>
</feature>
<feature type="active site" evidence="4">
    <location>
        <position position="31"/>
    </location>
</feature>
<keyword evidence="5" id="KW-0732">Signal</keyword>
<dbReference type="PANTHER" id="PTHR43774">
    <property type="entry name" value="PEPTIDE METHIONINE SULFOXIDE REDUCTASE"/>
    <property type="match status" value="1"/>
</dbReference>
<dbReference type="InterPro" id="IPR036509">
    <property type="entry name" value="Met_Sox_Rdtase_MsrA_sf"/>
</dbReference>
<protein>
    <recommendedName>
        <fullName evidence="4">Peptide methionine sulfoxide reductase MsrA</fullName>
        <shortName evidence="4">Protein-methionine-S-oxide reductase</shortName>
        <ecNumber evidence="4">1.8.4.11</ecNumber>
    </recommendedName>
    <alternativeName>
        <fullName evidence="4">Peptide-methionine (S)-S-oxide reductase</fullName>
        <shortName evidence="4">Peptide Met(O) reductase</shortName>
    </alternativeName>
</protein>
<evidence type="ECO:0000256" key="3">
    <source>
        <dbReference type="ARBA" id="ARBA00048782"/>
    </source>
</evidence>
<dbReference type="SUPFAM" id="SSF55068">
    <property type="entry name" value="Peptide methionine sulfoxide reductase"/>
    <property type="match status" value="1"/>
</dbReference>
<feature type="chain" id="PRO_5018691417" description="Peptide methionine sulfoxide reductase MsrA" evidence="5">
    <location>
        <begin position="20"/>
        <end position="199"/>
    </location>
</feature>
<proteinExistence type="inferred from homology"/>
<dbReference type="PANTHER" id="PTHR43774:SF1">
    <property type="entry name" value="PEPTIDE METHIONINE SULFOXIDE REDUCTASE MSRA 2"/>
    <property type="match status" value="1"/>
</dbReference>
<dbReference type="HAMAP" id="MF_01401">
    <property type="entry name" value="MsrA"/>
    <property type="match status" value="1"/>
</dbReference>
<dbReference type="EMBL" id="CP032509">
    <property type="protein sequence ID" value="AZN73548.1"/>
    <property type="molecule type" value="Genomic_DNA"/>
</dbReference>
<dbReference type="NCBIfam" id="TIGR00401">
    <property type="entry name" value="msrA"/>
    <property type="match status" value="1"/>
</dbReference>
<dbReference type="Gene3D" id="3.30.1060.10">
    <property type="entry name" value="Peptide methionine sulphoxide reductase MsrA"/>
    <property type="match status" value="1"/>
</dbReference>
<dbReference type="InterPro" id="IPR002569">
    <property type="entry name" value="Met_Sox_Rdtase_MsrA_dom"/>
</dbReference>
<organism evidence="7 8">
    <name type="scientific">Georhizobium profundi</name>
    <dbReference type="NCBI Taxonomy" id="2341112"/>
    <lineage>
        <taxon>Bacteria</taxon>
        <taxon>Pseudomonadati</taxon>
        <taxon>Pseudomonadota</taxon>
        <taxon>Alphaproteobacteria</taxon>
        <taxon>Hyphomicrobiales</taxon>
        <taxon>Rhizobiaceae</taxon>
        <taxon>Georhizobium</taxon>
    </lineage>
</organism>
<evidence type="ECO:0000313" key="7">
    <source>
        <dbReference type="EMBL" id="AZN73548.1"/>
    </source>
</evidence>
<dbReference type="OrthoDB" id="4174719at2"/>
<gene>
    <name evidence="4 7" type="primary">msrA</name>
    <name evidence="7" type="ORF">D5400_03260</name>
</gene>
<dbReference type="Pfam" id="PF01625">
    <property type="entry name" value="PMSR"/>
    <property type="match status" value="1"/>
</dbReference>
<dbReference type="GO" id="GO:0033744">
    <property type="term" value="F:L-methionine:thioredoxin-disulfide S-oxidoreductase activity"/>
    <property type="evidence" value="ECO:0007669"/>
    <property type="project" value="RHEA"/>
</dbReference>
<sequence length="199" mass="21746">MLLAGAATALLFAGGASQAQEQAKAIFAGGCFWCVESDFDKVAGVTSTISGYIGGSSDNPTYENHTADGHREAVEITYDPSQTDFETLLATFWRTVDPTDDGGQFCDRGFSYTTAIYAVDGEQATLAEQSKAEAEAALGQPIVTEVVEGQTFWPAEDYHQDYYVKNPVRYNYYRRACGRDVRLVQLWGNEAMKGVMAKN</sequence>
<dbReference type="KEGG" id="abaw:D5400_03260"/>
<dbReference type="EC" id="1.8.4.11" evidence="4"/>
<dbReference type="RefSeq" id="WP_126012651.1">
    <property type="nucleotide sequence ID" value="NZ_CP032509.1"/>
</dbReference>
<dbReference type="GO" id="GO:0008113">
    <property type="term" value="F:peptide-methionine (S)-S-oxide reductase activity"/>
    <property type="evidence" value="ECO:0007669"/>
    <property type="project" value="UniProtKB-UniRule"/>
</dbReference>
<accession>A0A3Q8XTX8</accession>
<dbReference type="Proteomes" id="UP000268192">
    <property type="component" value="Chromosome"/>
</dbReference>
<evidence type="ECO:0000256" key="1">
    <source>
        <dbReference type="ARBA" id="ARBA00023002"/>
    </source>
</evidence>
<evidence type="ECO:0000256" key="2">
    <source>
        <dbReference type="ARBA" id="ARBA00047806"/>
    </source>
</evidence>
<feature type="domain" description="Peptide methionine sulphoxide reductase MsrA" evidence="6">
    <location>
        <begin position="24"/>
        <end position="171"/>
    </location>
</feature>
<comment type="similarity">
    <text evidence="4">Belongs to the MsrA Met sulfoxide reductase family.</text>
</comment>
<evidence type="ECO:0000256" key="5">
    <source>
        <dbReference type="SAM" id="SignalP"/>
    </source>
</evidence>
<comment type="catalytic activity">
    <reaction evidence="3 4">
        <text>[thioredoxin]-disulfide + L-methionine + H2O = L-methionine (S)-S-oxide + [thioredoxin]-dithiol</text>
        <dbReference type="Rhea" id="RHEA:19993"/>
        <dbReference type="Rhea" id="RHEA-COMP:10698"/>
        <dbReference type="Rhea" id="RHEA-COMP:10700"/>
        <dbReference type="ChEBI" id="CHEBI:15377"/>
        <dbReference type="ChEBI" id="CHEBI:29950"/>
        <dbReference type="ChEBI" id="CHEBI:50058"/>
        <dbReference type="ChEBI" id="CHEBI:57844"/>
        <dbReference type="ChEBI" id="CHEBI:58772"/>
        <dbReference type="EC" id="1.8.4.11"/>
    </reaction>
</comment>
<dbReference type="AlphaFoldDB" id="A0A3Q8XTX8"/>